<gene>
    <name evidence="1" type="ORF">VNO80_33065</name>
</gene>
<dbReference type="EMBL" id="JAYMYR010000071">
    <property type="protein sequence ID" value="KAK7326250.1"/>
    <property type="molecule type" value="Genomic_DNA"/>
</dbReference>
<evidence type="ECO:0000313" key="1">
    <source>
        <dbReference type="EMBL" id="KAK7326250.1"/>
    </source>
</evidence>
<keyword evidence="2" id="KW-1185">Reference proteome</keyword>
<accession>A0AAN9KYL1</accession>
<dbReference type="Proteomes" id="UP001374584">
    <property type="component" value="Unassembled WGS sequence"/>
</dbReference>
<protein>
    <submittedName>
        <fullName evidence="1">Uncharacterized protein</fullName>
    </submittedName>
</protein>
<dbReference type="AlphaFoldDB" id="A0AAN9KYL1"/>
<comment type="caution">
    <text evidence="1">The sequence shown here is derived from an EMBL/GenBank/DDBJ whole genome shotgun (WGS) entry which is preliminary data.</text>
</comment>
<organism evidence="1 2">
    <name type="scientific">Phaseolus coccineus</name>
    <name type="common">Scarlet runner bean</name>
    <name type="synonym">Phaseolus multiflorus</name>
    <dbReference type="NCBI Taxonomy" id="3886"/>
    <lineage>
        <taxon>Eukaryota</taxon>
        <taxon>Viridiplantae</taxon>
        <taxon>Streptophyta</taxon>
        <taxon>Embryophyta</taxon>
        <taxon>Tracheophyta</taxon>
        <taxon>Spermatophyta</taxon>
        <taxon>Magnoliopsida</taxon>
        <taxon>eudicotyledons</taxon>
        <taxon>Gunneridae</taxon>
        <taxon>Pentapetalae</taxon>
        <taxon>rosids</taxon>
        <taxon>fabids</taxon>
        <taxon>Fabales</taxon>
        <taxon>Fabaceae</taxon>
        <taxon>Papilionoideae</taxon>
        <taxon>50 kb inversion clade</taxon>
        <taxon>NPAAA clade</taxon>
        <taxon>indigoferoid/millettioid clade</taxon>
        <taxon>Phaseoleae</taxon>
        <taxon>Phaseolus</taxon>
    </lineage>
</organism>
<reference evidence="1 2" key="1">
    <citation type="submission" date="2024-01" db="EMBL/GenBank/DDBJ databases">
        <title>The genomes of 5 underutilized Papilionoideae crops provide insights into root nodulation and disease resistanc.</title>
        <authorList>
            <person name="Jiang F."/>
        </authorList>
    </citation>
    <scope>NUCLEOTIDE SEQUENCE [LARGE SCALE GENOMIC DNA]</scope>
    <source>
        <strain evidence="1">JINMINGXINNONG_FW02</strain>
        <tissue evidence="1">Leaves</tissue>
    </source>
</reference>
<name>A0AAN9KYL1_PHACN</name>
<evidence type="ECO:0000313" key="2">
    <source>
        <dbReference type="Proteomes" id="UP001374584"/>
    </source>
</evidence>
<proteinExistence type="predicted"/>
<sequence length="160" mass="18099">MGRNIRAQHLLFRSGISNSIIIEKGIDFSSLSKAFLKRSPENTFDWVPYIYLNILLYFLGRTDGIYSHQGSTQVQILGDLNGVYCQSRYRTDRDVEVNPKSPNALRGALSAGCLYQRKILPTRLPDNIHVLIRKAALPALFRGSVREGDPFSIPYRDISP</sequence>